<dbReference type="Pfam" id="PF03721">
    <property type="entry name" value="UDPG_MGDP_dh_N"/>
    <property type="match status" value="1"/>
</dbReference>
<dbReference type="Gene3D" id="3.40.50.720">
    <property type="entry name" value="NAD(P)-binding Rossmann-like Domain"/>
    <property type="match status" value="2"/>
</dbReference>
<evidence type="ECO:0000256" key="1">
    <source>
        <dbReference type="ARBA" id="ARBA00004701"/>
    </source>
</evidence>
<dbReference type="Pfam" id="PF00984">
    <property type="entry name" value="UDPG_MGDP_dh"/>
    <property type="match status" value="1"/>
</dbReference>
<dbReference type="RefSeq" id="WP_099518361.1">
    <property type="nucleotide sequence ID" value="NZ_CP016808.1"/>
</dbReference>
<feature type="binding site" evidence="10">
    <location>
        <position position="155"/>
    </location>
    <ligand>
        <name>NAD(+)</name>
        <dbReference type="ChEBI" id="CHEBI:57540"/>
    </ligand>
</feature>
<feature type="binding site" evidence="10">
    <location>
        <position position="35"/>
    </location>
    <ligand>
        <name>NAD(+)</name>
        <dbReference type="ChEBI" id="CHEBI:57540"/>
    </ligand>
</feature>
<evidence type="ECO:0000313" key="12">
    <source>
        <dbReference type="EMBL" id="ANY67149.1"/>
    </source>
</evidence>
<dbReference type="GO" id="GO:0006065">
    <property type="term" value="P:UDP-glucuronate biosynthetic process"/>
    <property type="evidence" value="ECO:0007669"/>
    <property type="project" value="UniProtKB-UniPathway"/>
</dbReference>
<dbReference type="Pfam" id="PF03720">
    <property type="entry name" value="UDPG_MGDP_dh_C"/>
    <property type="match status" value="1"/>
</dbReference>
<evidence type="ECO:0000256" key="2">
    <source>
        <dbReference type="ARBA" id="ARBA00006601"/>
    </source>
</evidence>
<dbReference type="AlphaFoldDB" id="A0A1B2DHJ4"/>
<evidence type="ECO:0000256" key="10">
    <source>
        <dbReference type="PIRSR" id="PIRSR500134-3"/>
    </source>
</evidence>
<evidence type="ECO:0000256" key="8">
    <source>
        <dbReference type="PIRSR" id="PIRSR500134-1"/>
    </source>
</evidence>
<dbReference type="InterPro" id="IPR028357">
    <property type="entry name" value="UDPglc_DH_bac"/>
</dbReference>
<dbReference type="PANTHER" id="PTHR43750:SF3">
    <property type="entry name" value="UDP-GLUCOSE 6-DEHYDROGENASE TUAD"/>
    <property type="match status" value="1"/>
</dbReference>
<dbReference type="InterPro" id="IPR036291">
    <property type="entry name" value="NAD(P)-bd_dom_sf"/>
</dbReference>
<proteinExistence type="inferred from homology"/>
<accession>A0A1B2DHJ4</accession>
<dbReference type="Gene3D" id="1.20.5.100">
    <property type="entry name" value="Cytochrome c1, transmembrane anchor, C-terminal"/>
    <property type="match status" value="1"/>
</dbReference>
<evidence type="ECO:0000256" key="4">
    <source>
        <dbReference type="ARBA" id="ARBA00023002"/>
    </source>
</evidence>
<dbReference type="PIRSF" id="PIRSF000124">
    <property type="entry name" value="UDPglc_GDPman_dh"/>
    <property type="match status" value="1"/>
</dbReference>
<dbReference type="SMART" id="SM00984">
    <property type="entry name" value="UDPG_MGDP_dh_C"/>
    <property type="match status" value="1"/>
</dbReference>
<dbReference type="InterPro" id="IPR001732">
    <property type="entry name" value="UDP-Glc/GDP-Man_DH_N"/>
</dbReference>
<dbReference type="NCBIfam" id="TIGR03026">
    <property type="entry name" value="NDP-sugDHase"/>
    <property type="match status" value="1"/>
</dbReference>
<feature type="binding site" evidence="10">
    <location>
        <position position="121"/>
    </location>
    <ligand>
        <name>NAD(+)</name>
        <dbReference type="ChEBI" id="CHEBI:57540"/>
    </ligand>
</feature>
<dbReference type="InterPro" id="IPR036220">
    <property type="entry name" value="UDP-Glc/GDP-Man_DH_C_sf"/>
</dbReference>
<keyword evidence="5 7" id="KW-0520">NAD</keyword>
<protein>
    <recommendedName>
        <fullName evidence="3 7">UDP-glucose 6-dehydrogenase</fullName>
        <ecNumber evidence="3 7">1.1.1.22</ecNumber>
    </recommendedName>
</protein>
<dbReference type="PANTHER" id="PTHR43750">
    <property type="entry name" value="UDP-GLUCOSE 6-DEHYDROGENASE TUAD"/>
    <property type="match status" value="1"/>
</dbReference>
<feature type="binding site" evidence="10">
    <location>
        <position position="86"/>
    </location>
    <ligand>
        <name>NAD(+)</name>
        <dbReference type="ChEBI" id="CHEBI:57540"/>
    </ligand>
</feature>
<dbReference type="SUPFAM" id="SSF48179">
    <property type="entry name" value="6-phosphogluconate dehydrogenase C-terminal domain-like"/>
    <property type="match status" value="1"/>
</dbReference>
<comment type="similarity">
    <text evidence="2 7">Belongs to the UDP-glucose/GDP-mannose dehydrogenase family.</text>
</comment>
<comment type="pathway">
    <text evidence="1">Nucleotide-sugar biosynthesis; UDP-alpha-D-glucuronate biosynthesis; UDP-alpha-D-glucuronate from UDP-alpha-D-glucose: step 1/1.</text>
</comment>
<feature type="binding site" evidence="10">
    <location>
        <position position="263"/>
    </location>
    <ligand>
        <name>NAD(+)</name>
        <dbReference type="ChEBI" id="CHEBI:57540"/>
    </ligand>
</feature>
<dbReference type="GO" id="GO:0003979">
    <property type="term" value="F:UDP-glucose 6-dehydrogenase activity"/>
    <property type="evidence" value="ECO:0007669"/>
    <property type="project" value="UniProtKB-EC"/>
</dbReference>
<dbReference type="InterPro" id="IPR014026">
    <property type="entry name" value="UDP-Glc/GDP-Man_DH_dimer"/>
</dbReference>
<comment type="catalytic activity">
    <reaction evidence="6 7">
        <text>UDP-alpha-D-glucose + 2 NAD(+) + H2O = UDP-alpha-D-glucuronate + 2 NADH + 3 H(+)</text>
        <dbReference type="Rhea" id="RHEA:23596"/>
        <dbReference type="ChEBI" id="CHEBI:15377"/>
        <dbReference type="ChEBI" id="CHEBI:15378"/>
        <dbReference type="ChEBI" id="CHEBI:57540"/>
        <dbReference type="ChEBI" id="CHEBI:57945"/>
        <dbReference type="ChEBI" id="CHEBI:58052"/>
        <dbReference type="ChEBI" id="CHEBI:58885"/>
        <dbReference type="EC" id="1.1.1.22"/>
    </reaction>
</comment>
<reference evidence="12" key="1">
    <citation type="submission" date="2016-08" db="EMBL/GenBank/DDBJ databases">
        <title>Complete Genome Seqeunce of Paenibacillus sp. BIHB 4019 from tea rhizoplane.</title>
        <authorList>
            <person name="Thakur R."/>
            <person name="Swarnkar M.K."/>
            <person name="Gulati A."/>
        </authorList>
    </citation>
    <scope>NUCLEOTIDE SEQUENCE [LARGE SCALE GENOMIC DNA]</scope>
    <source>
        <strain evidence="12">BIHB4019</strain>
    </source>
</reference>
<evidence type="ECO:0000256" key="6">
    <source>
        <dbReference type="ARBA" id="ARBA00047473"/>
    </source>
</evidence>
<name>A0A1B2DHJ4_9BACL</name>
<dbReference type="UniPathway" id="UPA00038">
    <property type="reaction ID" value="UER00491"/>
</dbReference>
<dbReference type="EMBL" id="CP016808">
    <property type="protein sequence ID" value="ANY67149.1"/>
    <property type="molecule type" value="Genomic_DNA"/>
</dbReference>
<feature type="domain" description="UDP-glucose/GDP-mannose dehydrogenase C-terminal" evidence="11">
    <location>
        <begin position="314"/>
        <end position="411"/>
    </location>
</feature>
<dbReference type="PIRSF" id="PIRSF500134">
    <property type="entry name" value="UDPglc_DH_bac"/>
    <property type="match status" value="1"/>
</dbReference>
<dbReference type="InterPro" id="IPR008927">
    <property type="entry name" value="6-PGluconate_DH-like_C_sf"/>
</dbReference>
<organism evidence="12">
    <name type="scientific">Paenibacillus sp. BIHB 4019</name>
    <dbReference type="NCBI Taxonomy" id="1870819"/>
    <lineage>
        <taxon>Bacteria</taxon>
        <taxon>Bacillati</taxon>
        <taxon>Bacillota</taxon>
        <taxon>Bacilli</taxon>
        <taxon>Bacillales</taxon>
        <taxon>Paenibacillaceae</taxon>
        <taxon>Paenibacillus</taxon>
    </lineage>
</organism>
<feature type="binding site" evidence="9">
    <location>
        <position position="204"/>
    </location>
    <ligand>
        <name>substrate</name>
    </ligand>
</feature>
<evidence type="ECO:0000256" key="3">
    <source>
        <dbReference type="ARBA" id="ARBA00012954"/>
    </source>
</evidence>
<evidence type="ECO:0000256" key="9">
    <source>
        <dbReference type="PIRSR" id="PIRSR500134-2"/>
    </source>
</evidence>
<sequence>MEICVVGAGYVGLTTAAVLADRGHTVFCTDVDTDKIAKLRKGIIPIYEPGLTELIKDNQQRDTLFFDTDSKKHMAHCPVIMIAVGTPSAKDGSADMKYVKHVITAIAETIRSYKTIIMKSTVPPGTADWVEEELQQRGTRPDLFDIVSNPEFLREGTAIEDTVHPDRIVIGAKRSEAAMKVQEMYASLQTTFLLTNRLEAELIKYASNAFLATKISFINEIARICDAYSADIMEVSQGIGLDERIGSRFLQAGLGYGGSCFPKDVNALDYVASSKGVKLDLLHAVKKINRSQIDIYLNKITHALGEWTEKPRIAVWGATFKENTDDIRYSQAIALMKKLTHRGYAVYAYDPLATPELPSVIWCSSPYVAVEQADVLVVATAWHSFLEADWHKVKTLMRRPVIVDGRNALDKKNLELHGFAYMGVGRP</sequence>
<feature type="binding site" evidence="9">
    <location>
        <position position="257"/>
    </location>
    <ligand>
        <name>substrate</name>
    </ligand>
</feature>
<dbReference type="GO" id="GO:0000271">
    <property type="term" value="P:polysaccharide biosynthetic process"/>
    <property type="evidence" value="ECO:0007669"/>
    <property type="project" value="InterPro"/>
</dbReference>
<dbReference type="SUPFAM" id="SSF52413">
    <property type="entry name" value="UDP-glucose/GDP-mannose dehydrogenase C-terminal domain"/>
    <property type="match status" value="1"/>
</dbReference>
<evidence type="ECO:0000256" key="7">
    <source>
        <dbReference type="PIRNR" id="PIRNR000124"/>
    </source>
</evidence>
<evidence type="ECO:0000256" key="5">
    <source>
        <dbReference type="ARBA" id="ARBA00023027"/>
    </source>
</evidence>
<feature type="binding site" evidence="9">
    <location>
        <begin position="249"/>
        <end position="253"/>
    </location>
    <ligand>
        <name>substrate</name>
    </ligand>
</feature>
<feature type="binding site" evidence="10">
    <location>
        <position position="30"/>
    </location>
    <ligand>
        <name>NAD(+)</name>
        <dbReference type="ChEBI" id="CHEBI:57540"/>
    </ligand>
</feature>
<dbReference type="GO" id="GO:0051287">
    <property type="term" value="F:NAD binding"/>
    <property type="evidence" value="ECO:0007669"/>
    <property type="project" value="InterPro"/>
</dbReference>
<dbReference type="SUPFAM" id="SSF51735">
    <property type="entry name" value="NAD(P)-binding Rossmann-fold domains"/>
    <property type="match status" value="1"/>
</dbReference>
<evidence type="ECO:0000259" key="11">
    <source>
        <dbReference type="SMART" id="SM00984"/>
    </source>
</evidence>
<gene>
    <name evidence="12" type="ORF">BBD42_12240</name>
</gene>
<feature type="active site" description="Nucleophile" evidence="8">
    <location>
        <position position="260"/>
    </location>
</feature>
<feature type="binding site" evidence="10">
    <location>
        <position position="328"/>
    </location>
    <ligand>
        <name>NAD(+)</name>
        <dbReference type="ChEBI" id="CHEBI:57540"/>
    </ligand>
</feature>
<dbReference type="InterPro" id="IPR017476">
    <property type="entry name" value="UDP-Glc/GDP-Man"/>
</dbReference>
<dbReference type="EC" id="1.1.1.22" evidence="3 7"/>
<feature type="binding site" evidence="9">
    <location>
        <begin position="152"/>
        <end position="155"/>
    </location>
    <ligand>
        <name>substrate</name>
    </ligand>
</feature>
<keyword evidence="4 7" id="KW-0560">Oxidoreductase</keyword>
<dbReference type="InterPro" id="IPR014027">
    <property type="entry name" value="UDP-Glc/GDP-Man_DH_C"/>
</dbReference>
<feature type="binding site" evidence="9">
    <location>
        <position position="321"/>
    </location>
    <ligand>
        <name>substrate</name>
    </ligand>
</feature>